<feature type="compositionally biased region" description="Polar residues" evidence="4">
    <location>
        <begin position="1"/>
        <end position="16"/>
    </location>
</feature>
<sequence length="90" mass="10808">MEQGQDTPWTQSTEHINIQKEEDGQQTPKLEHLSLTQLMGHYLRTMSQVGMLKRIVSWRQWLSLRNPTQEYLKTLALKQWRLSNKQEWTN</sequence>
<dbReference type="InterPro" id="IPR021045">
    <property type="entry name" value="Flu_proapoptotic_PB1-F2"/>
</dbReference>
<comment type="subcellular location">
    <subcellularLocation>
        <location evidence="3">Host nucleus</location>
    </subcellularLocation>
    <subcellularLocation>
        <location evidence="3">Host cytoplasm</location>
        <location evidence="3">Host cytosol</location>
    </subcellularLocation>
</comment>
<keyword evidence="2 3" id="KW-1035">Host cytoplasm</keyword>
<evidence type="ECO:0000313" key="5">
    <source>
        <dbReference type="EMBL" id="AKJ80603.1"/>
    </source>
</evidence>
<feature type="region of interest" description="Disordered" evidence="4">
    <location>
        <begin position="1"/>
        <end position="28"/>
    </location>
</feature>
<dbReference type="GO" id="GO:0044164">
    <property type="term" value="C:host cell cytosol"/>
    <property type="evidence" value="ECO:0007669"/>
    <property type="project" value="UniProtKB-SubCell"/>
</dbReference>
<organism evidence="5">
    <name type="scientific">Influenza A virus</name>
    <name type="common">A/swine/France/CotesdArmor-0282/2011</name>
    <dbReference type="NCBI Taxonomy" id="1654175"/>
    <lineage>
        <taxon>Viruses</taxon>
        <taxon>Riboviria</taxon>
        <taxon>Orthornavirae</taxon>
        <taxon>Negarnaviricota</taxon>
        <taxon>Polyploviricotina</taxon>
        <taxon>Insthoviricetes</taxon>
        <taxon>Articulavirales</taxon>
        <taxon>Orthomyxoviridae</taxon>
        <taxon>Alphainfluenzavirus</taxon>
        <taxon>Alphainfluenzavirus influenzae</taxon>
        <taxon>Influenza A virus</taxon>
    </lineage>
</organism>
<name>A0A0K0NAK2_9INFA</name>
<dbReference type="GO" id="GO:0016020">
    <property type="term" value="C:membrane"/>
    <property type="evidence" value="ECO:0007669"/>
    <property type="project" value="UniProtKB-UniRule"/>
</dbReference>
<proteinExistence type="inferred from homology"/>
<accession>A0A0K0NAK2</accession>
<reference evidence="5" key="1">
    <citation type="journal article" date="2015" name="J. Virol.">
        <title>Molecular Epidemiology and Evolution of Influenza Viruses Circulating within European Swine between 2009 and 2013.</title>
        <authorList>
            <consortium name="ESNIP3 Consortium"/>
            <person name="Watson S.J."/>
            <person name="Langat P."/>
            <person name="Reid S.M."/>
            <person name="Lam T.T."/>
            <person name="Cotten M."/>
            <person name="Kelly M."/>
            <person name="Van Reeth K."/>
            <person name="Qiu Y."/>
            <person name="Simon G."/>
            <person name="Bonin E."/>
            <person name="Foni E."/>
            <person name="Chiapponi C."/>
            <person name="Larsen L."/>
            <person name="Hjulsager C."/>
            <person name="Markowska-Daniel I."/>
            <person name="Urbaniak K."/>
            <person name="Durrwald R."/>
            <person name="Schlegel M."/>
            <person name="Huovilainen A."/>
            <person name="Davidson I."/>
            <person name="Dan A."/>
            <person name="Loeffen W."/>
            <person name="Edwards S."/>
            <person name="Bublot M."/>
            <person name="Vila T."/>
            <person name="Maldonado J."/>
            <person name="Valls L."/>
            <person name="Brown I.H."/>
            <person name="Pybus O.G."/>
            <person name="Kellam P."/>
        </authorList>
    </citation>
    <scope>NUCLEOTIDE SEQUENCE</scope>
    <source>
        <strain evidence="5">A/swine/France/CotesdArmor-0282/2011</strain>
    </source>
</reference>
<protein>
    <recommendedName>
        <fullName evidence="3">Protein PB1-F2</fullName>
    </recommendedName>
</protein>
<dbReference type="HAMAP" id="MF_04064">
    <property type="entry name" value="INFV_PB1F2"/>
    <property type="match status" value="1"/>
</dbReference>
<evidence type="ECO:0000256" key="3">
    <source>
        <dbReference type="HAMAP-Rule" id="MF_04064"/>
    </source>
</evidence>
<dbReference type="EMBL" id="KR699804">
    <property type="protein sequence ID" value="AKJ80603.1"/>
    <property type="molecule type" value="Viral_cRNA"/>
</dbReference>
<comment type="similarity">
    <text evidence="3">Belongs to the influenza viruses PB1-F2 family.</text>
</comment>
<comment type="function">
    <text evidence="3">May play an important role in promoting lung pathology in both primary viral infection and secondary bacterial infection.</text>
</comment>
<dbReference type="Pfam" id="PF11986">
    <property type="entry name" value="PB1-F2"/>
    <property type="match status" value="1"/>
</dbReference>
<dbReference type="GO" id="GO:0042025">
    <property type="term" value="C:host cell nucleus"/>
    <property type="evidence" value="ECO:0007669"/>
    <property type="project" value="UniProtKB-SubCell"/>
</dbReference>
<keyword evidence="1 3" id="KW-1048">Host nucleus</keyword>
<evidence type="ECO:0000256" key="4">
    <source>
        <dbReference type="SAM" id="MobiDB-lite"/>
    </source>
</evidence>
<gene>
    <name evidence="5" type="primary">PB1-F2</name>
    <name evidence="3" type="synonym">PB1</name>
</gene>
<evidence type="ECO:0000256" key="2">
    <source>
        <dbReference type="ARBA" id="ARBA00023200"/>
    </source>
</evidence>
<evidence type="ECO:0000256" key="1">
    <source>
        <dbReference type="ARBA" id="ARBA00022562"/>
    </source>
</evidence>